<dbReference type="AlphaFoldDB" id="A0AAX3T3I1"/>
<organism evidence="3 5">
    <name type="scientific">Gordonia hongkongensis</name>
    <dbReference type="NCBI Taxonomy" id="1701090"/>
    <lineage>
        <taxon>Bacteria</taxon>
        <taxon>Bacillati</taxon>
        <taxon>Actinomycetota</taxon>
        <taxon>Actinomycetes</taxon>
        <taxon>Mycobacteriales</taxon>
        <taxon>Gordoniaceae</taxon>
        <taxon>Gordonia</taxon>
    </lineage>
</organism>
<dbReference type="RefSeq" id="WP_068970767.1">
    <property type="nucleotide sequence ID" value="NZ_CP121270.1"/>
</dbReference>
<evidence type="ECO:0000313" key="2">
    <source>
        <dbReference type="EMBL" id="MDF6101554.1"/>
    </source>
</evidence>
<evidence type="ECO:0000313" key="4">
    <source>
        <dbReference type="Proteomes" id="UP001152308"/>
    </source>
</evidence>
<proteinExistence type="predicted"/>
<keyword evidence="3" id="KW-0762">Sugar transport</keyword>
<reference evidence="3" key="3">
    <citation type="submission" date="2023-04" db="EMBL/GenBank/DDBJ databases">
        <title>Complete genome sequence of a phthalic acid esters degrading bacterial strain.</title>
        <authorList>
            <person name="Weng L."/>
            <person name="Jia Y."/>
            <person name="Ren L."/>
        </authorList>
    </citation>
    <scope>NUCLEOTIDE SEQUENCE</scope>
    <source>
        <strain evidence="3">RL-LY01</strain>
    </source>
</reference>
<feature type="transmembrane region" description="Helical" evidence="1">
    <location>
        <begin position="76"/>
        <end position="92"/>
    </location>
</feature>
<reference evidence="2" key="1">
    <citation type="journal article" date="2022" name="Data Brief">
        <title>Draft genome sequence data of Gordonia hongkongensis strain EUFUS-Z928 isolated from the octocoral Eunicea fusca.</title>
        <authorList>
            <person name="Sanchez-Suarez J."/>
            <person name="Diaz L."/>
            <person name="Melo-Bolivar J."/>
            <person name="Villamil L."/>
        </authorList>
    </citation>
    <scope>NUCLEOTIDE SEQUENCE</scope>
    <source>
        <strain evidence="2">EUFUS-Z928</strain>
    </source>
</reference>
<feature type="transmembrane region" description="Helical" evidence="1">
    <location>
        <begin position="12"/>
        <end position="37"/>
    </location>
</feature>
<evidence type="ECO:0000313" key="3">
    <source>
        <dbReference type="EMBL" id="WFP23705.1"/>
    </source>
</evidence>
<evidence type="ECO:0000313" key="5">
    <source>
        <dbReference type="Proteomes" id="UP001213504"/>
    </source>
</evidence>
<feature type="transmembrane region" description="Helical" evidence="1">
    <location>
        <begin position="104"/>
        <end position="124"/>
    </location>
</feature>
<feature type="transmembrane region" description="Helical" evidence="1">
    <location>
        <begin position="43"/>
        <end position="64"/>
    </location>
</feature>
<dbReference type="EMBL" id="JAKJLQ010000007">
    <property type="protein sequence ID" value="MDF6101554.1"/>
    <property type="molecule type" value="Genomic_DNA"/>
</dbReference>
<dbReference type="Proteomes" id="UP001213504">
    <property type="component" value="Chromosome"/>
</dbReference>
<keyword evidence="1" id="KW-0472">Membrane</keyword>
<name>A0AAX3T3I1_9ACTN</name>
<protein>
    <submittedName>
        <fullName evidence="3">Facilitated glucose transporter</fullName>
    </submittedName>
</protein>
<keyword evidence="4" id="KW-1185">Reference proteome</keyword>
<keyword evidence="1" id="KW-1133">Transmembrane helix</keyword>
<evidence type="ECO:0000256" key="1">
    <source>
        <dbReference type="SAM" id="Phobius"/>
    </source>
</evidence>
<reference evidence="2" key="2">
    <citation type="submission" date="2022-01" db="EMBL/GenBank/DDBJ databases">
        <authorList>
            <person name="Sanchez-Suarez J."/>
            <person name="Villamil L."/>
            <person name="Diaz L.E."/>
        </authorList>
    </citation>
    <scope>NUCLEOTIDE SEQUENCE</scope>
    <source>
        <strain evidence="2">EUFUS-Z928</strain>
    </source>
</reference>
<gene>
    <name evidence="2" type="ORF">L2299_10855</name>
    <name evidence="3" type="ORF">P9A14_16300</name>
</gene>
<keyword evidence="1" id="KW-0812">Transmembrane</keyword>
<keyword evidence="3" id="KW-0813">Transport</keyword>
<sequence length="132" mass="13437">MARFVRPVSGSVLDRLLLGFLVVDGFAIGLLSVAFTYQRFGGVALPVAALVAGVVNAVLLWLAAGLTATPWRYGPLAAWGLVVVIAGGLPGPGGDVVLSISSGYLVQTLLLVVLGVGPCAALGWTGRLPEPD</sequence>
<dbReference type="EMBL" id="CP121270">
    <property type="protein sequence ID" value="WFP23705.1"/>
    <property type="molecule type" value="Genomic_DNA"/>
</dbReference>
<accession>A0AAX3T3I1</accession>
<dbReference type="Proteomes" id="UP001152308">
    <property type="component" value="Unassembled WGS sequence"/>
</dbReference>